<dbReference type="EMBL" id="CAJVRL010000035">
    <property type="protein sequence ID" value="CAG8950106.1"/>
    <property type="molecule type" value="Genomic_DNA"/>
</dbReference>
<dbReference type="PANTHER" id="PTHR13890:SF0">
    <property type="entry name" value="MAGNESIUM TRANSPORTER MRS2 HOMOLOG, MITOCHONDRIAL"/>
    <property type="match status" value="1"/>
</dbReference>
<dbReference type="Gene3D" id="2.40.128.330">
    <property type="match status" value="1"/>
</dbReference>
<evidence type="ECO:0000256" key="6">
    <source>
        <dbReference type="ARBA" id="ARBA00022842"/>
    </source>
</evidence>
<keyword evidence="21" id="KW-1185">Reference proteome</keyword>
<evidence type="ECO:0000256" key="4">
    <source>
        <dbReference type="ARBA" id="ARBA00022692"/>
    </source>
</evidence>
<feature type="transmembrane region" description="Helical" evidence="19">
    <location>
        <begin position="870"/>
        <end position="888"/>
    </location>
</feature>
<organism evidence="20 21">
    <name type="scientific">Hymenoscyphus fraxineus</name>
    <dbReference type="NCBI Taxonomy" id="746836"/>
    <lineage>
        <taxon>Eukaryota</taxon>
        <taxon>Fungi</taxon>
        <taxon>Dikarya</taxon>
        <taxon>Ascomycota</taxon>
        <taxon>Pezizomycotina</taxon>
        <taxon>Leotiomycetes</taxon>
        <taxon>Helotiales</taxon>
        <taxon>Helotiaceae</taxon>
        <taxon>Hymenoscyphus</taxon>
    </lineage>
</organism>
<evidence type="ECO:0000256" key="12">
    <source>
        <dbReference type="ARBA" id="ARBA00043036"/>
    </source>
</evidence>
<keyword evidence="6" id="KW-0460">Magnesium</keyword>
<proteinExistence type="inferred from homology"/>
<dbReference type="AlphaFoldDB" id="A0A9N9PKN4"/>
<comment type="subcellular location">
    <subcellularLocation>
        <location evidence="1">Mitochondrion inner membrane</location>
        <topology evidence="1">Multi-pass membrane protein</topology>
    </subcellularLocation>
</comment>
<evidence type="ECO:0000256" key="7">
    <source>
        <dbReference type="ARBA" id="ARBA00022946"/>
    </source>
</evidence>
<comment type="subunit">
    <text evidence="14">Homopentamer. Forms homooligomers. Interacts with MFM1.</text>
</comment>
<dbReference type="FunFam" id="1.20.58.340:FF:000005">
    <property type="entry name" value="Inner membrane magnesium transporter MRS2"/>
    <property type="match status" value="1"/>
</dbReference>
<evidence type="ECO:0000256" key="18">
    <source>
        <dbReference type="SAM" id="MobiDB-lite"/>
    </source>
</evidence>
<comment type="function">
    <text evidence="13">High-conductance magnesium-selective channel that mediates the influx of magnesium into the mitochondrial matrix. Essential for the splicing of mRNA group II introns in mitochondria by affecting mitochondrial magnesium concentrations, which are critical for group II intron splicing. It also suppresses a variety of mitochondrial intron mutations and its absence may disturb the assembly of mitochondrial membrane complexes.</text>
</comment>
<comment type="caution">
    <text evidence="20">The sequence shown here is derived from an EMBL/GenBank/DDBJ whole genome shotgun (WGS) entry which is preliminary data.</text>
</comment>
<evidence type="ECO:0000256" key="10">
    <source>
        <dbReference type="ARBA" id="ARBA00023128"/>
    </source>
</evidence>
<evidence type="ECO:0000256" key="9">
    <source>
        <dbReference type="ARBA" id="ARBA00023065"/>
    </source>
</evidence>
<keyword evidence="7" id="KW-0809">Transit peptide</keyword>
<evidence type="ECO:0000256" key="3">
    <source>
        <dbReference type="ARBA" id="ARBA00022448"/>
    </source>
</evidence>
<dbReference type="Proteomes" id="UP000696280">
    <property type="component" value="Unassembled WGS sequence"/>
</dbReference>
<reference evidence="20" key="1">
    <citation type="submission" date="2021-07" db="EMBL/GenBank/DDBJ databases">
        <authorList>
            <person name="Durling M."/>
        </authorList>
    </citation>
    <scope>NUCLEOTIDE SEQUENCE</scope>
</reference>
<keyword evidence="3" id="KW-0813">Transport</keyword>
<evidence type="ECO:0000256" key="15">
    <source>
        <dbReference type="ARBA" id="ARBA00071347"/>
    </source>
</evidence>
<feature type="compositionally biased region" description="Basic residues" evidence="18">
    <location>
        <begin position="60"/>
        <end position="70"/>
    </location>
</feature>
<accession>A0A9N9PKN4</accession>
<dbReference type="GO" id="GO:0005743">
    <property type="term" value="C:mitochondrial inner membrane"/>
    <property type="evidence" value="ECO:0007669"/>
    <property type="project" value="UniProtKB-SubCell"/>
</dbReference>
<gene>
    <name evidence="20" type="ORF">HYFRA_00008340</name>
</gene>
<evidence type="ECO:0000256" key="1">
    <source>
        <dbReference type="ARBA" id="ARBA00004448"/>
    </source>
</evidence>
<dbReference type="FunFam" id="2.40.128.330:FF:000002">
    <property type="entry name" value="Inner membrane magnesium transporter mrs2"/>
    <property type="match status" value="1"/>
</dbReference>
<evidence type="ECO:0000256" key="17">
    <source>
        <dbReference type="ARBA" id="ARBA00078518"/>
    </source>
</evidence>
<evidence type="ECO:0000256" key="5">
    <source>
        <dbReference type="ARBA" id="ARBA00022792"/>
    </source>
</evidence>
<keyword evidence="10" id="KW-0496">Mitochondrion</keyword>
<dbReference type="Gene3D" id="1.20.58.340">
    <property type="entry name" value="Magnesium transport protein CorA, transmembrane region"/>
    <property type="match status" value="1"/>
</dbReference>
<feature type="transmembrane region" description="Helical" evidence="19">
    <location>
        <begin position="900"/>
        <end position="922"/>
    </location>
</feature>
<feature type="compositionally biased region" description="Basic and acidic residues" evidence="18">
    <location>
        <begin position="580"/>
        <end position="592"/>
    </location>
</feature>
<keyword evidence="5" id="KW-0999">Mitochondrion inner membrane</keyword>
<feature type="region of interest" description="Disordered" evidence="18">
    <location>
        <begin position="1"/>
        <end position="70"/>
    </location>
</feature>
<keyword evidence="4 19" id="KW-0812">Transmembrane</keyword>
<dbReference type="Pfam" id="PF22099">
    <property type="entry name" value="MRS2-like"/>
    <property type="match status" value="1"/>
</dbReference>
<feature type="region of interest" description="Disordered" evidence="18">
    <location>
        <begin position="572"/>
        <end position="592"/>
    </location>
</feature>
<protein>
    <recommendedName>
        <fullName evidence="15">Mitochondrial inner membrane magnesium transporter MRS2</fullName>
    </recommendedName>
    <alternativeName>
        <fullName evidence="16">Mitochondrial inner membrane magnesium transporter mrs2</fullName>
    </alternativeName>
    <alternativeName>
        <fullName evidence="12 17">RNA-splicing protein MRS2</fullName>
    </alternativeName>
</protein>
<dbReference type="CDD" id="cd12823">
    <property type="entry name" value="Mrs2_Mfm1p-like"/>
    <property type="match status" value="1"/>
</dbReference>
<dbReference type="GO" id="GO:0015095">
    <property type="term" value="F:magnesium ion transmembrane transporter activity"/>
    <property type="evidence" value="ECO:0007669"/>
    <property type="project" value="UniProtKB-ARBA"/>
</dbReference>
<dbReference type="OrthoDB" id="10251508at2759"/>
<feature type="compositionally biased region" description="Low complexity" evidence="18">
    <location>
        <begin position="32"/>
        <end position="49"/>
    </location>
</feature>
<evidence type="ECO:0000256" key="8">
    <source>
        <dbReference type="ARBA" id="ARBA00022989"/>
    </source>
</evidence>
<keyword evidence="9" id="KW-0406">Ion transport</keyword>
<dbReference type="GO" id="GO:0045016">
    <property type="term" value="P:mitochondrial magnesium ion transmembrane transport"/>
    <property type="evidence" value="ECO:0007669"/>
    <property type="project" value="UniProtKB-ARBA"/>
</dbReference>
<evidence type="ECO:0000256" key="16">
    <source>
        <dbReference type="ARBA" id="ARBA00072872"/>
    </source>
</evidence>
<evidence type="ECO:0000256" key="19">
    <source>
        <dbReference type="SAM" id="Phobius"/>
    </source>
</evidence>
<evidence type="ECO:0000256" key="2">
    <source>
        <dbReference type="ARBA" id="ARBA00009765"/>
    </source>
</evidence>
<comment type="similarity">
    <text evidence="2">Belongs to the CorA metal ion transporter (MIT) (TC 1.A.35) family.</text>
</comment>
<evidence type="ECO:0000256" key="14">
    <source>
        <dbReference type="ARBA" id="ARBA00046701"/>
    </source>
</evidence>
<evidence type="ECO:0000256" key="13">
    <source>
        <dbReference type="ARBA" id="ARBA00046105"/>
    </source>
</evidence>
<evidence type="ECO:0000256" key="11">
    <source>
        <dbReference type="ARBA" id="ARBA00023136"/>
    </source>
</evidence>
<keyword evidence="8 19" id="KW-1133">Transmembrane helix</keyword>
<dbReference type="PANTHER" id="PTHR13890">
    <property type="entry name" value="RNA SPLICING PROTEIN MRS2, MITOCHONDRIAL"/>
    <property type="match status" value="1"/>
</dbReference>
<keyword evidence="11 19" id="KW-0472">Membrane</keyword>
<evidence type="ECO:0000313" key="21">
    <source>
        <dbReference type="Proteomes" id="UP000696280"/>
    </source>
</evidence>
<name>A0A9N9PKN4_9HELO</name>
<evidence type="ECO:0000313" key="20">
    <source>
        <dbReference type="EMBL" id="CAG8950106.1"/>
    </source>
</evidence>
<sequence length="998" mass="112210">MELTPIKVRGKRKAPASAVQENGRKSQKRGPGRPMSLPSSRSSSRMSSPANMVKRLEKAPKKRSLKNLKPQRKMSLLEKLPIELLERVYLYALNIALPRSSPIIGGKLSSEMIYIQTITAAFGCTWLGSLERDETTIDSELSLYGGFDPGIEGIQFQSVVLRCRWLSLGVLFKAKDNWIQSIAPRLVPHHLWFEDRHLKGDTNCSLWTGPSLSKHEEIYHSRSAAEHFGREYERFIRYASQDYPLPSAIMNSLDRSGDVDHRVDIPESLLTGQPFWTNEQRRFLFWIVKSGAVIQWQTSTNGESASIGLKNAISAGDIQVILLLVCAGMNQRISYDVLLHTLHNAPEDKWLKVMNHLLFNILEHPQGESINSNQWADLKDELFGLEKNGSEMSCELLASRRALAQAPLFKILHYELDRYPPMRWKQHHLVREFDSLFAAMRPALYTPAPSSALLKFLKSQSESVCFFTANTGQSPQLHHTAPRATLRLCTSSFSRAPRRCLSTTAPRCAPVESGLANLDYLRPKPNTTALQHQSQSRLTTCNRQAYIKGAIQGRRNASTGFRKWAQKIWGTNRSKGGRGLRPDDLPKGRSEGSETAVFSLGRAVSAKAAAQPKLRCTELDENGNVTLASGEFKKSELIAKYGLLPRDLRKIDSSLLPHILVRPSAILINLLHLRVLIKHNRVLVFDAYGTTDSYNQSAFIYDLEDKLRAKQGSMLAGGLPYEFRALEAILISVITSLETEFEGVREPVVRVLRELEEDIDRDKLRGLLIYSKKLGTFEQKAKLVRDAIDELLEADDDLASMYLTEKAHDIARGEDDHTEVEMLLESYHKLCDEIVQESGNLVSNIRNTEEIVKAILDANRNSLMLLDLKFSVGTLGLTSGTLIAAFYGMNLKNFIEESEFGFWGITGSCMVFSAIVCAIGLVKLRKVQRVSMWGEGGRRGRNWRVEEPLLDLGRKERAERHLRLKVERSRALEERRQSGLAGRQEAAIAASTAVGKRV</sequence>
<dbReference type="InterPro" id="IPR039204">
    <property type="entry name" value="MRS2-like"/>
</dbReference>